<evidence type="ECO:0000259" key="5">
    <source>
        <dbReference type="Pfam" id="PF00171"/>
    </source>
</evidence>
<accession>A0A3N1D278</accession>
<dbReference type="InterPro" id="IPR029510">
    <property type="entry name" value="Ald_DH_CS_GLU"/>
</dbReference>
<evidence type="ECO:0000256" key="2">
    <source>
        <dbReference type="ARBA" id="ARBA00023002"/>
    </source>
</evidence>
<dbReference type="InterPro" id="IPR016162">
    <property type="entry name" value="Ald_DH_N"/>
</dbReference>
<dbReference type="SUPFAM" id="SSF53720">
    <property type="entry name" value="ALDH-like"/>
    <property type="match status" value="1"/>
</dbReference>
<comment type="similarity">
    <text evidence="1 4">Belongs to the aldehyde dehydrogenase family.</text>
</comment>
<sequence>MIAPILVDGVEVQAPLAPVLNPARTSEVVGEYAMGGTREADLAVEAARAAFPSWSALPATERASYLRKAADAIETEVDRLAVLITREVGKVLPESHGDVAGAPSLLRYFASLAERIDAETAVEVAYSGRAAIRHAPMGPVVVIAPWNTPVYLAFMALAPALMAGNTVVVKPPEEAPLALSEVLGLLARTLPRGVVGSVPGLGREAGAALTAHPAVRKVLFTGSIATGREVMRSAAATIKNVGMELGGNDAALVLRDAEIGDATVRELVAGVFGLSGQICYNVKRIYVHADRFTEFVDAFTALTARIVVGDGLDPRSTIGPVTTRAGYERVLGLRDEAAASGAKVAVVGTKLDPAGWDKGHFILPSIVTGLDPEAPLVADEQFGPVIPILPFSTEDEAVRLANDSEFGLAASVWSTDTERAWALARRLEAGSAFINVHRVGASPMSVPFGGFKQSGLGRNHGLESVFSCMEPQAVVQLDDAGEIPGTARWNTLLEHRDV</sequence>
<keyword evidence="7" id="KW-1185">Reference proteome</keyword>
<feature type="domain" description="Aldehyde dehydrogenase" evidence="5">
    <location>
        <begin position="17"/>
        <end position="474"/>
    </location>
</feature>
<dbReference type="Proteomes" id="UP000272400">
    <property type="component" value="Unassembled WGS sequence"/>
</dbReference>
<dbReference type="InterPro" id="IPR016163">
    <property type="entry name" value="Ald_DH_C"/>
</dbReference>
<dbReference type="FunFam" id="3.40.605.10:FF:000007">
    <property type="entry name" value="NAD/NADP-dependent betaine aldehyde dehydrogenase"/>
    <property type="match status" value="1"/>
</dbReference>
<evidence type="ECO:0000256" key="1">
    <source>
        <dbReference type="ARBA" id="ARBA00009986"/>
    </source>
</evidence>
<dbReference type="Pfam" id="PF00171">
    <property type="entry name" value="Aldedh"/>
    <property type="match status" value="1"/>
</dbReference>
<dbReference type="GO" id="GO:0016620">
    <property type="term" value="F:oxidoreductase activity, acting on the aldehyde or oxo group of donors, NAD or NADP as acceptor"/>
    <property type="evidence" value="ECO:0007669"/>
    <property type="project" value="InterPro"/>
</dbReference>
<dbReference type="PANTHER" id="PTHR11699">
    <property type="entry name" value="ALDEHYDE DEHYDROGENASE-RELATED"/>
    <property type="match status" value="1"/>
</dbReference>
<protein>
    <submittedName>
        <fullName evidence="6">Aldehyde dehydrogenase</fullName>
    </submittedName>
</protein>
<evidence type="ECO:0000256" key="4">
    <source>
        <dbReference type="RuleBase" id="RU003345"/>
    </source>
</evidence>
<dbReference type="AlphaFoldDB" id="A0A3N1D278"/>
<dbReference type="InterPro" id="IPR016161">
    <property type="entry name" value="Ald_DH/histidinol_DH"/>
</dbReference>
<organism evidence="6 7">
    <name type="scientific">Actinocorallia herbida</name>
    <dbReference type="NCBI Taxonomy" id="58109"/>
    <lineage>
        <taxon>Bacteria</taxon>
        <taxon>Bacillati</taxon>
        <taxon>Actinomycetota</taxon>
        <taxon>Actinomycetes</taxon>
        <taxon>Streptosporangiales</taxon>
        <taxon>Thermomonosporaceae</taxon>
        <taxon>Actinocorallia</taxon>
    </lineage>
</organism>
<dbReference type="Gene3D" id="3.40.605.10">
    <property type="entry name" value="Aldehyde Dehydrogenase, Chain A, domain 1"/>
    <property type="match status" value="1"/>
</dbReference>
<dbReference type="EMBL" id="RJKE01000001">
    <property type="protein sequence ID" value="ROO87590.1"/>
    <property type="molecule type" value="Genomic_DNA"/>
</dbReference>
<dbReference type="OrthoDB" id="3495787at2"/>
<proteinExistence type="inferred from homology"/>
<evidence type="ECO:0000313" key="6">
    <source>
        <dbReference type="EMBL" id="ROO87590.1"/>
    </source>
</evidence>
<evidence type="ECO:0000313" key="7">
    <source>
        <dbReference type="Proteomes" id="UP000272400"/>
    </source>
</evidence>
<gene>
    <name evidence="6" type="ORF">EDD29_5203</name>
</gene>
<keyword evidence="2 4" id="KW-0560">Oxidoreductase</keyword>
<dbReference type="InterPro" id="IPR015590">
    <property type="entry name" value="Aldehyde_DH_dom"/>
</dbReference>
<evidence type="ECO:0000256" key="3">
    <source>
        <dbReference type="PROSITE-ProRule" id="PRU10007"/>
    </source>
</evidence>
<dbReference type="Gene3D" id="3.40.309.10">
    <property type="entry name" value="Aldehyde Dehydrogenase, Chain A, domain 2"/>
    <property type="match status" value="1"/>
</dbReference>
<comment type="caution">
    <text evidence="6">The sequence shown here is derived from an EMBL/GenBank/DDBJ whole genome shotgun (WGS) entry which is preliminary data.</text>
</comment>
<dbReference type="PROSITE" id="PS00687">
    <property type="entry name" value="ALDEHYDE_DEHYDR_GLU"/>
    <property type="match status" value="1"/>
</dbReference>
<dbReference type="RefSeq" id="WP_123666853.1">
    <property type="nucleotide sequence ID" value="NZ_RJKE01000001.1"/>
</dbReference>
<name>A0A3N1D278_9ACTN</name>
<reference evidence="6 7" key="1">
    <citation type="submission" date="2018-11" db="EMBL/GenBank/DDBJ databases">
        <title>Sequencing the genomes of 1000 actinobacteria strains.</title>
        <authorList>
            <person name="Klenk H.-P."/>
        </authorList>
    </citation>
    <scope>NUCLEOTIDE SEQUENCE [LARGE SCALE GENOMIC DNA]</scope>
    <source>
        <strain evidence="6 7">DSM 44254</strain>
    </source>
</reference>
<feature type="active site" evidence="3">
    <location>
        <position position="244"/>
    </location>
</feature>